<proteinExistence type="inferred from homology"/>
<dbReference type="InterPro" id="IPR011990">
    <property type="entry name" value="TPR-like_helical_dom_sf"/>
</dbReference>
<dbReference type="SUPFAM" id="SSF48452">
    <property type="entry name" value="TPR-like"/>
    <property type="match status" value="1"/>
</dbReference>
<feature type="region of interest" description="Disordered" evidence="2">
    <location>
        <begin position="455"/>
        <end position="474"/>
    </location>
</feature>
<dbReference type="InterPro" id="IPR029044">
    <property type="entry name" value="Nucleotide-diphossugar_trans"/>
</dbReference>
<evidence type="ECO:0000256" key="2">
    <source>
        <dbReference type="SAM" id="MobiDB-lite"/>
    </source>
</evidence>
<dbReference type="EMBL" id="BJTG01000006">
    <property type="protein sequence ID" value="GEJ57941.1"/>
    <property type="molecule type" value="Genomic_DNA"/>
</dbReference>
<protein>
    <recommendedName>
        <fullName evidence="3">Glycosyltransferase 2-like domain-containing protein</fullName>
    </recommendedName>
</protein>
<gene>
    <name evidence="4" type="ORF">AMYX_26820</name>
</gene>
<comment type="caution">
    <text evidence="4">The sequence shown here is derived from an EMBL/GenBank/DDBJ whole genome shotgun (WGS) entry which is preliminary data.</text>
</comment>
<dbReference type="Proteomes" id="UP000503640">
    <property type="component" value="Unassembled WGS sequence"/>
</dbReference>
<dbReference type="Gene3D" id="3.90.550.10">
    <property type="entry name" value="Spore Coat Polysaccharide Biosynthesis Protein SpsA, Chain A"/>
    <property type="match status" value="1"/>
</dbReference>
<dbReference type="Pfam" id="PF00535">
    <property type="entry name" value="Glycos_transf_2"/>
    <property type="match status" value="1"/>
</dbReference>
<name>A0A7I9VNH1_9BACT</name>
<evidence type="ECO:0000313" key="5">
    <source>
        <dbReference type="Proteomes" id="UP000503640"/>
    </source>
</evidence>
<dbReference type="AlphaFoldDB" id="A0A7I9VNH1"/>
<evidence type="ECO:0000313" key="4">
    <source>
        <dbReference type="EMBL" id="GEJ57941.1"/>
    </source>
</evidence>
<sequence length="760" mass="80739">MARISLCLIARNEERMLPDCLASVRGAVDDVVVVDTGSTDRTRELARAAGARVFEEPWRDDFAAPRNTALKHAVGDWILQLDADERLAPGAARAVREAVRGARFDVGMLTLHNAARLDAAAADVLSGRERSGPPRRLPRLLRHAGGLAWRGIIHESVADWFVQRGSKAALIQGGEIVHLGGVPSLREARKKRERNEALLRRRCALEPGDAVAFGYLAAELLEGGDVAGAAQAAERGWAAAAGQPRHLSLQRLACLRAVTALRRADPETALESVRAAEERQGPHPDLHFLRGAALYLRALAAPAGSPERAARAAEAVRAYRAADASRVELPVEPFTDASDGPAALARSADALLLAGCPAEALGAAETALRERSGEPVAQLARAEAVLELGEPARALALLEPLLGELPDGWVLAAGAALALGAGSDAALFLAQARERLPRGFSAAHRLERLERLAAGTARPAAPRTAPPAPPSGAAALAPARRRFAVTVISPPGYAHSAAFHEVAETLVHGLAALGHDAVLTADPSLPGRRHLVLGANLVPATGARLQPGSILYNLEQVDEGSSWITPELLALFRAYPVWDYAAANADALARLGVPRPAVVPVGYVPQLTRIAPAEEDLDVLFYGSLNERRRAVLAELERRGARVHAAFGVYGPARDALVARARLVLNVHYFEAKVFEVVRVSYLLANRRCVVSERGADAAAEAAFEEGVAFAPYEALADRCLALLARPEERRRVAEAGFRLMAARDEAGYLRDVVAALGDG</sequence>
<organism evidence="4 5">
    <name type="scientific">Anaeromyxobacter diazotrophicus</name>
    <dbReference type="NCBI Taxonomy" id="2590199"/>
    <lineage>
        <taxon>Bacteria</taxon>
        <taxon>Pseudomonadati</taxon>
        <taxon>Myxococcota</taxon>
        <taxon>Myxococcia</taxon>
        <taxon>Myxococcales</taxon>
        <taxon>Cystobacterineae</taxon>
        <taxon>Anaeromyxobacteraceae</taxon>
        <taxon>Anaeromyxobacter</taxon>
    </lineage>
</organism>
<dbReference type="Gene3D" id="1.25.40.10">
    <property type="entry name" value="Tetratricopeptide repeat domain"/>
    <property type="match status" value="1"/>
</dbReference>
<dbReference type="PANTHER" id="PTHR43630:SF2">
    <property type="entry name" value="GLYCOSYLTRANSFERASE"/>
    <property type="match status" value="1"/>
</dbReference>
<accession>A0A7I9VNH1</accession>
<dbReference type="InterPro" id="IPR001173">
    <property type="entry name" value="Glyco_trans_2-like"/>
</dbReference>
<dbReference type="RefSeq" id="WP_235969625.1">
    <property type="nucleotide sequence ID" value="NZ_BJTG01000006.1"/>
</dbReference>
<reference evidence="5" key="1">
    <citation type="journal article" date="2020" name="Appl. Environ. Microbiol.">
        <title>Diazotrophic Anaeromyxobacter Isolates from Soils.</title>
        <authorList>
            <person name="Masuda Y."/>
            <person name="Yamanaka H."/>
            <person name="Xu Z.X."/>
            <person name="Shiratori Y."/>
            <person name="Aono T."/>
            <person name="Amachi S."/>
            <person name="Senoo K."/>
            <person name="Itoh H."/>
        </authorList>
    </citation>
    <scope>NUCLEOTIDE SEQUENCE [LARGE SCALE GENOMIC DNA]</scope>
    <source>
        <strain evidence="5">R267</strain>
    </source>
</reference>
<evidence type="ECO:0000256" key="1">
    <source>
        <dbReference type="ARBA" id="ARBA00038494"/>
    </source>
</evidence>
<comment type="similarity">
    <text evidence="1">Belongs to the glycosyltransferase 2 family. WaaE/KdtX subfamily.</text>
</comment>
<feature type="domain" description="Glycosyltransferase 2-like" evidence="3">
    <location>
        <begin position="5"/>
        <end position="99"/>
    </location>
</feature>
<dbReference type="SUPFAM" id="SSF53448">
    <property type="entry name" value="Nucleotide-diphospho-sugar transferases"/>
    <property type="match status" value="1"/>
</dbReference>
<dbReference type="PANTHER" id="PTHR43630">
    <property type="entry name" value="POLY-BETA-1,6-N-ACETYL-D-GLUCOSAMINE SYNTHASE"/>
    <property type="match status" value="1"/>
</dbReference>
<keyword evidence="5" id="KW-1185">Reference proteome</keyword>
<evidence type="ECO:0000259" key="3">
    <source>
        <dbReference type="Pfam" id="PF00535"/>
    </source>
</evidence>